<dbReference type="EMBL" id="UOEX01000064">
    <property type="protein sequence ID" value="VAW33816.1"/>
    <property type="molecule type" value="Genomic_DNA"/>
</dbReference>
<dbReference type="SUPFAM" id="SSF51735">
    <property type="entry name" value="NAD(P)-binding Rossmann-fold domains"/>
    <property type="match status" value="1"/>
</dbReference>
<sequence length="261" mass="28142">MEKCKVQDRYKKFDLTNKVAVITGASEGIGRDMAVGLAEAGADIIICSRREERLLEVKKIAAKTGRKVQTYTVDIQNVSEIEGLKAFIKANVGKVDILINNAGYAVTKPAWEVSETDWDTMLDTGFKGLFFCCQAIGSIMREQGYGKIINLSSTFSKSIVPGRAVYAGLKAGINHLTEALAMEWAPHGIRVNAIAPTAVNTPSRQATLQGPMLEKVLARIPLRRLATSEDLLGAVIYLSSGASDFVTGQTIFVDGGWVAAS</sequence>
<dbReference type="FunFam" id="3.40.50.720:FF:000084">
    <property type="entry name" value="Short-chain dehydrogenase reductase"/>
    <property type="match status" value="1"/>
</dbReference>
<evidence type="ECO:0000313" key="3">
    <source>
        <dbReference type="EMBL" id="VAW33816.1"/>
    </source>
</evidence>
<dbReference type="InterPro" id="IPR036291">
    <property type="entry name" value="NAD(P)-bd_dom_sf"/>
</dbReference>
<dbReference type="PANTHER" id="PTHR42760:SF133">
    <property type="entry name" value="3-OXOACYL-[ACYL-CARRIER-PROTEIN] REDUCTASE"/>
    <property type="match status" value="1"/>
</dbReference>
<evidence type="ECO:0000256" key="2">
    <source>
        <dbReference type="ARBA" id="ARBA00023002"/>
    </source>
</evidence>
<dbReference type="GO" id="GO:0048038">
    <property type="term" value="F:quinone binding"/>
    <property type="evidence" value="ECO:0007669"/>
    <property type="project" value="TreeGrafter"/>
</dbReference>
<accession>A0A3B0VNS9</accession>
<name>A0A3B0VNS9_9ZZZZ</name>
<dbReference type="GO" id="GO:0006633">
    <property type="term" value="P:fatty acid biosynthetic process"/>
    <property type="evidence" value="ECO:0007669"/>
    <property type="project" value="TreeGrafter"/>
</dbReference>
<dbReference type="PRINTS" id="PR00080">
    <property type="entry name" value="SDRFAMILY"/>
</dbReference>
<organism evidence="3">
    <name type="scientific">hydrothermal vent metagenome</name>
    <dbReference type="NCBI Taxonomy" id="652676"/>
    <lineage>
        <taxon>unclassified sequences</taxon>
        <taxon>metagenomes</taxon>
        <taxon>ecological metagenomes</taxon>
    </lineage>
</organism>
<protein>
    <submittedName>
        <fullName evidence="3">3-oxoacyl-[acyl-carrier protein] reductase</fullName>
        <ecNumber evidence="3">1.1.1.100</ecNumber>
    </submittedName>
</protein>
<evidence type="ECO:0000256" key="1">
    <source>
        <dbReference type="ARBA" id="ARBA00006484"/>
    </source>
</evidence>
<proteinExistence type="inferred from homology"/>
<dbReference type="AlphaFoldDB" id="A0A3B0VNS9"/>
<dbReference type="Pfam" id="PF13561">
    <property type="entry name" value="adh_short_C2"/>
    <property type="match status" value="1"/>
</dbReference>
<dbReference type="PANTHER" id="PTHR42760">
    <property type="entry name" value="SHORT-CHAIN DEHYDROGENASES/REDUCTASES FAMILY MEMBER"/>
    <property type="match status" value="1"/>
</dbReference>
<keyword evidence="2 3" id="KW-0560">Oxidoreductase</keyword>
<dbReference type="InterPro" id="IPR002347">
    <property type="entry name" value="SDR_fam"/>
</dbReference>
<dbReference type="EC" id="1.1.1.100" evidence="3"/>
<comment type="similarity">
    <text evidence="1">Belongs to the short-chain dehydrogenases/reductases (SDR) family.</text>
</comment>
<dbReference type="PRINTS" id="PR00081">
    <property type="entry name" value="GDHRDH"/>
</dbReference>
<reference evidence="3" key="1">
    <citation type="submission" date="2018-06" db="EMBL/GenBank/DDBJ databases">
        <authorList>
            <person name="Zhirakovskaya E."/>
        </authorList>
    </citation>
    <scope>NUCLEOTIDE SEQUENCE</scope>
</reference>
<gene>
    <name evidence="3" type="ORF">MNBD_DELTA03-806</name>
</gene>
<dbReference type="GO" id="GO:0004316">
    <property type="term" value="F:3-oxoacyl-[acyl-carrier-protein] reductase (NADPH) activity"/>
    <property type="evidence" value="ECO:0007669"/>
    <property type="project" value="UniProtKB-EC"/>
</dbReference>
<dbReference type="Gene3D" id="3.40.50.720">
    <property type="entry name" value="NAD(P)-binding Rossmann-like Domain"/>
    <property type="match status" value="1"/>
</dbReference>